<evidence type="ECO:0000313" key="2">
    <source>
        <dbReference type="Proteomes" id="UP000294684"/>
    </source>
</evidence>
<gene>
    <name evidence="1" type="ORF">CLV96_3930</name>
</gene>
<organism evidence="1 2">
    <name type="scientific">Leptospira meyeri</name>
    <dbReference type="NCBI Taxonomy" id="29508"/>
    <lineage>
        <taxon>Bacteria</taxon>
        <taxon>Pseudomonadati</taxon>
        <taxon>Spirochaetota</taxon>
        <taxon>Spirochaetia</taxon>
        <taxon>Leptospirales</taxon>
        <taxon>Leptospiraceae</taxon>
        <taxon>Leptospira</taxon>
    </lineage>
</organism>
<dbReference type="AlphaFoldDB" id="A0A4R8MIV8"/>
<dbReference type="Proteomes" id="UP000294684">
    <property type="component" value="Unassembled WGS sequence"/>
</dbReference>
<accession>A0A4R8MIV8</accession>
<keyword evidence="2" id="KW-1185">Reference proteome</keyword>
<sequence length="39" mass="4832">MQQSRAIRFFEIETNVNNPDYIRFLGIDYLNRYLNIHTR</sequence>
<proteinExistence type="predicted"/>
<reference evidence="1 2" key="1">
    <citation type="submission" date="2019-03" db="EMBL/GenBank/DDBJ databases">
        <title>Genomic Encyclopedia of Archaeal and Bacterial Type Strains, Phase II (KMG-II): from individual species to whole genera.</title>
        <authorList>
            <person name="Goeker M."/>
        </authorList>
    </citation>
    <scope>NUCLEOTIDE SEQUENCE [LARGE SCALE GENOMIC DNA]</scope>
    <source>
        <strain evidence="1 2">DSM 21537</strain>
    </source>
</reference>
<evidence type="ECO:0000313" key="1">
    <source>
        <dbReference type="EMBL" id="TDY66551.1"/>
    </source>
</evidence>
<dbReference type="EMBL" id="SORO01000006">
    <property type="protein sequence ID" value="TDY66551.1"/>
    <property type="molecule type" value="Genomic_DNA"/>
</dbReference>
<comment type="caution">
    <text evidence="1">The sequence shown here is derived from an EMBL/GenBank/DDBJ whole genome shotgun (WGS) entry which is preliminary data.</text>
</comment>
<name>A0A4R8MIV8_LEPME</name>
<protein>
    <submittedName>
        <fullName evidence="1">Uncharacterized protein</fullName>
    </submittedName>
</protein>